<protein>
    <submittedName>
        <fullName evidence="3">Uncharacterized protein DUF3180</fullName>
    </submittedName>
</protein>
<feature type="transmembrane region" description="Helical" evidence="2">
    <location>
        <begin position="66"/>
        <end position="89"/>
    </location>
</feature>
<reference evidence="3 4" key="1">
    <citation type="submission" date="2019-06" db="EMBL/GenBank/DDBJ databases">
        <title>Sequencing the genomes of 1000 actinobacteria strains.</title>
        <authorList>
            <person name="Klenk H.-P."/>
        </authorList>
    </citation>
    <scope>NUCLEOTIDE SEQUENCE [LARGE SCALE GENOMIC DNA]</scope>
    <source>
        <strain evidence="3 4">DSM 8251</strain>
    </source>
</reference>
<comment type="caution">
    <text evidence="3">The sequence shown here is derived from an EMBL/GenBank/DDBJ whole genome shotgun (WGS) entry which is preliminary data.</text>
</comment>
<evidence type="ECO:0000313" key="4">
    <source>
        <dbReference type="Proteomes" id="UP000316196"/>
    </source>
</evidence>
<feature type="compositionally biased region" description="Low complexity" evidence="1">
    <location>
        <begin position="1"/>
        <end position="12"/>
    </location>
</feature>
<keyword evidence="2" id="KW-1133">Transmembrane helix</keyword>
<dbReference type="AlphaFoldDB" id="A0A542ZCX9"/>
<dbReference type="OrthoDB" id="3825558at2"/>
<feature type="transmembrane region" description="Helical" evidence="2">
    <location>
        <begin position="110"/>
        <end position="134"/>
    </location>
</feature>
<feature type="transmembrane region" description="Helical" evidence="2">
    <location>
        <begin position="39"/>
        <end position="60"/>
    </location>
</feature>
<dbReference type="InterPro" id="IPR021517">
    <property type="entry name" value="DUF3180"/>
</dbReference>
<name>A0A542ZCX9_9ACTN</name>
<dbReference type="EMBL" id="VFOR01000002">
    <property type="protein sequence ID" value="TQL58129.1"/>
    <property type="molecule type" value="Genomic_DNA"/>
</dbReference>
<feature type="region of interest" description="Disordered" evidence="1">
    <location>
        <begin position="176"/>
        <end position="198"/>
    </location>
</feature>
<feature type="region of interest" description="Disordered" evidence="1">
    <location>
        <begin position="1"/>
        <end position="29"/>
    </location>
</feature>
<keyword evidence="2" id="KW-0812">Transmembrane</keyword>
<dbReference type="Proteomes" id="UP000316196">
    <property type="component" value="Unassembled WGS sequence"/>
</dbReference>
<feature type="transmembrane region" description="Helical" evidence="2">
    <location>
        <begin position="146"/>
        <end position="166"/>
    </location>
</feature>
<proteinExistence type="predicted"/>
<keyword evidence="2" id="KW-0472">Membrane</keyword>
<organism evidence="3 4">
    <name type="scientific">Propioniferax innocua</name>
    <dbReference type="NCBI Taxonomy" id="1753"/>
    <lineage>
        <taxon>Bacteria</taxon>
        <taxon>Bacillati</taxon>
        <taxon>Actinomycetota</taxon>
        <taxon>Actinomycetes</taxon>
        <taxon>Propionibacteriales</taxon>
        <taxon>Propionibacteriaceae</taxon>
        <taxon>Propioniferax</taxon>
    </lineage>
</organism>
<evidence type="ECO:0000256" key="1">
    <source>
        <dbReference type="SAM" id="MobiDB-lite"/>
    </source>
</evidence>
<accession>A0A542ZCX9</accession>
<dbReference type="Pfam" id="PF11377">
    <property type="entry name" value="DUF3180"/>
    <property type="match status" value="1"/>
</dbReference>
<gene>
    <name evidence="3" type="ORF">FB460_1982</name>
</gene>
<evidence type="ECO:0000313" key="3">
    <source>
        <dbReference type="EMBL" id="TQL58129.1"/>
    </source>
</evidence>
<sequence length="198" mass="20735">MPVASARPISRSRSSEVEGSEDPGSRQATPLQLTSRRDLAVAGLAGGLLGWLIVATVRLITKADPLLPWVGPGVLWFIALVLLVTAIVARRRFRTARTEVEPEQAVTFLVLGKTGALAGAIVGAGYAVFALMFVEHLHAAGPRDRVIRGAVAAVAGLVTMLSGLWLERQCRVPDGSGTDDDSGFSDEASGFSDEASGT</sequence>
<evidence type="ECO:0000256" key="2">
    <source>
        <dbReference type="SAM" id="Phobius"/>
    </source>
</evidence>
<keyword evidence="4" id="KW-1185">Reference proteome</keyword>